<dbReference type="GO" id="GO:0003700">
    <property type="term" value="F:DNA-binding transcription factor activity"/>
    <property type="evidence" value="ECO:0007669"/>
    <property type="project" value="InterPro"/>
</dbReference>
<evidence type="ECO:0000256" key="1">
    <source>
        <dbReference type="ARBA" id="ARBA00023015"/>
    </source>
</evidence>
<dbReference type="RefSeq" id="WP_027264381.1">
    <property type="nucleotide sequence ID" value="NZ_FNIO01000006.1"/>
</dbReference>
<dbReference type="OrthoDB" id="9028214at2"/>
<dbReference type="InterPro" id="IPR036388">
    <property type="entry name" value="WH-like_DNA-bd_sf"/>
</dbReference>
<dbReference type="GO" id="GO:0003677">
    <property type="term" value="F:DNA binding"/>
    <property type="evidence" value="ECO:0007669"/>
    <property type="project" value="UniProtKB-KW"/>
</dbReference>
<gene>
    <name evidence="6" type="ORF">SAMN05444142_10799</name>
</gene>
<reference evidence="6 7" key="1">
    <citation type="submission" date="2016-11" db="EMBL/GenBank/DDBJ databases">
        <authorList>
            <person name="Varghese N."/>
            <person name="Submissions S."/>
        </authorList>
    </citation>
    <scope>NUCLEOTIDE SEQUENCE [LARGE SCALE GENOMIC DNA]</scope>
    <source>
        <strain evidence="6 7">DSM 29620</strain>
    </source>
</reference>
<keyword evidence="3" id="KW-0804">Transcription</keyword>
<accession>A0A1H0KB65</accession>
<keyword evidence="7" id="KW-1185">Reference proteome</keyword>
<feature type="compositionally biased region" description="Basic and acidic residues" evidence="4">
    <location>
        <begin position="280"/>
        <end position="291"/>
    </location>
</feature>
<evidence type="ECO:0000256" key="4">
    <source>
        <dbReference type="SAM" id="MobiDB-lite"/>
    </source>
</evidence>
<dbReference type="InterPro" id="IPR011663">
    <property type="entry name" value="UTRA"/>
</dbReference>
<dbReference type="Proteomes" id="UP000324252">
    <property type="component" value="Unassembled WGS sequence"/>
</dbReference>
<evidence type="ECO:0000313" key="7">
    <source>
        <dbReference type="Proteomes" id="UP000324252"/>
    </source>
</evidence>
<dbReference type="SUPFAM" id="SSF46785">
    <property type="entry name" value="Winged helix' DNA-binding domain"/>
    <property type="match status" value="1"/>
</dbReference>
<keyword evidence="2" id="KW-0238">DNA-binding</keyword>
<evidence type="ECO:0000256" key="3">
    <source>
        <dbReference type="ARBA" id="ARBA00023163"/>
    </source>
</evidence>
<dbReference type="AlphaFoldDB" id="A0A1H0KB65"/>
<dbReference type="SMART" id="SM00866">
    <property type="entry name" value="UTRA"/>
    <property type="match status" value="1"/>
</dbReference>
<evidence type="ECO:0000256" key="2">
    <source>
        <dbReference type="ARBA" id="ARBA00023125"/>
    </source>
</evidence>
<dbReference type="PANTHER" id="PTHR44846:SF1">
    <property type="entry name" value="MANNOSYL-D-GLYCERATE TRANSPORT_METABOLISM SYSTEM REPRESSOR MNGR-RELATED"/>
    <property type="match status" value="1"/>
</dbReference>
<proteinExistence type="predicted"/>
<dbReference type="InterPro" id="IPR000524">
    <property type="entry name" value="Tscrpt_reg_HTH_GntR"/>
</dbReference>
<dbReference type="GO" id="GO:0045892">
    <property type="term" value="P:negative regulation of DNA-templated transcription"/>
    <property type="evidence" value="ECO:0007669"/>
    <property type="project" value="TreeGrafter"/>
</dbReference>
<dbReference type="SUPFAM" id="SSF64288">
    <property type="entry name" value="Chorismate lyase-like"/>
    <property type="match status" value="1"/>
</dbReference>
<dbReference type="InterPro" id="IPR036390">
    <property type="entry name" value="WH_DNA-bd_sf"/>
</dbReference>
<feature type="region of interest" description="Disordered" evidence="4">
    <location>
        <begin position="1"/>
        <end position="20"/>
    </location>
</feature>
<dbReference type="PANTHER" id="PTHR44846">
    <property type="entry name" value="MANNOSYL-D-GLYCERATE TRANSPORT/METABOLISM SYSTEM REPRESSOR MNGR-RELATED"/>
    <property type="match status" value="1"/>
</dbReference>
<organism evidence="6 7">
    <name type="scientific">Lutimaribacter pacificus</name>
    <dbReference type="NCBI Taxonomy" id="391948"/>
    <lineage>
        <taxon>Bacteria</taxon>
        <taxon>Pseudomonadati</taxon>
        <taxon>Pseudomonadota</taxon>
        <taxon>Alphaproteobacteria</taxon>
        <taxon>Rhodobacterales</taxon>
        <taxon>Roseobacteraceae</taxon>
        <taxon>Lutimaribacter</taxon>
    </lineage>
</organism>
<feature type="region of interest" description="Disordered" evidence="4">
    <location>
        <begin position="259"/>
        <end position="291"/>
    </location>
</feature>
<feature type="domain" description="HTH gntR-type" evidence="5">
    <location>
        <begin position="30"/>
        <end position="98"/>
    </location>
</feature>
<sequence>MSGTRTTGVGHCPRPEEGSARELLRQRDGIPLYLKLASLFREKIRCGDWPIHSQLPTLPALRDEYGLARETVRQALGVLRNEGMIDSTRGLGTFVTAAAEESEPRAPAYDPLTLGAQVRIDILSRAPCKELPDLGRDLTGMETPLVHVRKRHHAGQQPYSLVDLWLPQRYFEMLPEGADETQLYSQLLRDHTGMTDLSGDQIITIVRADIATAHLLGITLSEPVAHVVSRLFDPEGRPVMAHLVQIRSDVFSAERQFGNLATGDPGSWRPHMAEPAPPEHSGEPHPRQKKE</sequence>
<name>A0A1H0KB65_9RHOB</name>
<keyword evidence="1" id="KW-0805">Transcription regulation</keyword>
<dbReference type="Gene3D" id="3.40.1410.10">
    <property type="entry name" value="Chorismate lyase-like"/>
    <property type="match status" value="1"/>
</dbReference>
<dbReference type="PRINTS" id="PR00035">
    <property type="entry name" value="HTHGNTR"/>
</dbReference>
<evidence type="ECO:0000313" key="6">
    <source>
        <dbReference type="EMBL" id="SHK64615.1"/>
    </source>
</evidence>
<protein>
    <submittedName>
        <fullName evidence="6">Transcriptional regulator, GntR family</fullName>
    </submittedName>
</protein>
<dbReference type="Gene3D" id="1.10.10.10">
    <property type="entry name" value="Winged helix-like DNA-binding domain superfamily/Winged helix DNA-binding domain"/>
    <property type="match status" value="1"/>
</dbReference>
<dbReference type="CDD" id="cd07377">
    <property type="entry name" value="WHTH_GntR"/>
    <property type="match status" value="1"/>
</dbReference>
<evidence type="ECO:0000259" key="5">
    <source>
        <dbReference type="PROSITE" id="PS50949"/>
    </source>
</evidence>
<dbReference type="EMBL" id="FQZZ01000007">
    <property type="protein sequence ID" value="SHK64615.1"/>
    <property type="molecule type" value="Genomic_DNA"/>
</dbReference>
<dbReference type="Pfam" id="PF00392">
    <property type="entry name" value="GntR"/>
    <property type="match status" value="1"/>
</dbReference>
<dbReference type="Pfam" id="PF07702">
    <property type="entry name" value="UTRA"/>
    <property type="match status" value="1"/>
</dbReference>
<dbReference type="InterPro" id="IPR028978">
    <property type="entry name" value="Chorismate_lyase_/UTRA_dom_sf"/>
</dbReference>
<dbReference type="PROSITE" id="PS50949">
    <property type="entry name" value="HTH_GNTR"/>
    <property type="match status" value="1"/>
</dbReference>
<dbReference type="InterPro" id="IPR050679">
    <property type="entry name" value="Bact_HTH_transcr_reg"/>
</dbReference>
<dbReference type="SMART" id="SM00345">
    <property type="entry name" value="HTH_GNTR"/>
    <property type="match status" value="1"/>
</dbReference>